<dbReference type="PANTHER" id="PTHR39963">
    <property type="entry name" value="SLL0983 PROTEIN"/>
    <property type="match status" value="1"/>
</dbReference>
<name>A0A444MN42_9SPHI</name>
<dbReference type="PANTHER" id="PTHR39963:SF1">
    <property type="entry name" value="MNMC-LIKE METHYLTRANSFERASE DOMAIN-CONTAINING PROTEIN"/>
    <property type="match status" value="1"/>
</dbReference>
<dbReference type="NCBIfam" id="NF033855">
    <property type="entry name" value="tRNA_MNMC2"/>
    <property type="match status" value="1"/>
</dbReference>
<protein>
    <submittedName>
        <fullName evidence="2">tRNA (5-methylaminomethyl-2-thiouridylate)-methyltransferase</fullName>
    </submittedName>
</protein>
<evidence type="ECO:0000259" key="1">
    <source>
        <dbReference type="Pfam" id="PF05430"/>
    </source>
</evidence>
<reference evidence="2 3" key="1">
    <citation type="submission" date="2019-01" db="EMBL/GenBank/DDBJ databases">
        <title>Mucilaginibacter antarcticum sp. nov., isolated from antarctic soil.</title>
        <authorList>
            <person name="Yan Y.-Q."/>
            <person name="Du Z.-J."/>
        </authorList>
    </citation>
    <scope>NUCLEOTIDE SEQUENCE [LARGE SCALE GENOMIC DNA]</scope>
    <source>
        <strain evidence="2 3">F01003</strain>
    </source>
</reference>
<comment type="caution">
    <text evidence="2">The sequence shown here is derived from an EMBL/GenBank/DDBJ whole genome shotgun (WGS) entry which is preliminary data.</text>
</comment>
<dbReference type="GO" id="GO:0032259">
    <property type="term" value="P:methylation"/>
    <property type="evidence" value="ECO:0007669"/>
    <property type="project" value="UniProtKB-KW"/>
</dbReference>
<dbReference type="AlphaFoldDB" id="A0A444MN42"/>
<dbReference type="SUPFAM" id="SSF53335">
    <property type="entry name" value="S-adenosyl-L-methionine-dependent methyltransferases"/>
    <property type="match status" value="1"/>
</dbReference>
<dbReference type="Proteomes" id="UP000286701">
    <property type="component" value="Unassembled WGS sequence"/>
</dbReference>
<dbReference type="EMBL" id="SBIW01000006">
    <property type="protein sequence ID" value="RWY51100.1"/>
    <property type="molecule type" value="Genomic_DNA"/>
</dbReference>
<dbReference type="GO" id="GO:0004808">
    <property type="term" value="F:tRNA (5-methylaminomethyl-2-thiouridylate)(34)-methyltransferase activity"/>
    <property type="evidence" value="ECO:0007669"/>
    <property type="project" value="InterPro"/>
</dbReference>
<dbReference type="OrthoDB" id="9786494at2"/>
<feature type="domain" description="MnmC-like methyltransferase" evidence="1">
    <location>
        <begin position="120"/>
        <end position="230"/>
    </location>
</feature>
<organism evidence="2 3">
    <name type="scientific">Mucilaginibacter gilvus</name>
    <dbReference type="NCBI Taxonomy" id="2305909"/>
    <lineage>
        <taxon>Bacteria</taxon>
        <taxon>Pseudomonadati</taxon>
        <taxon>Bacteroidota</taxon>
        <taxon>Sphingobacteriia</taxon>
        <taxon>Sphingobacteriales</taxon>
        <taxon>Sphingobacteriaceae</taxon>
        <taxon>Mucilaginibacter</taxon>
    </lineage>
</organism>
<dbReference type="Pfam" id="PF05430">
    <property type="entry name" value="Methyltransf_30"/>
    <property type="match status" value="1"/>
</dbReference>
<dbReference type="GO" id="GO:0016645">
    <property type="term" value="F:oxidoreductase activity, acting on the CH-NH group of donors"/>
    <property type="evidence" value="ECO:0007669"/>
    <property type="project" value="InterPro"/>
</dbReference>
<dbReference type="RefSeq" id="WP_128534519.1">
    <property type="nucleotide sequence ID" value="NZ_SBIW01000006.1"/>
</dbReference>
<dbReference type="InterPro" id="IPR008471">
    <property type="entry name" value="MnmC-like_methylTransf"/>
</dbReference>
<sequence length="234" mass="25462">MSATQSTNNLQIVATADGSNTIYNAQVGENYHSRNGAVQESRHVFLQSGLAYFLNLTPATPIAVSILEVGFGTGLNFLLTADLCFAEQLKLDYTGIEAYPLSPEIISQTGYEKYVTSATWQSFLDSYPESLTGATSLNDFVQLRTAHCPLQAFNSAQKFDLIYFDAFAAANQPEMWSEVAINHTLSFLKPGGVFVTYAITGNLKRTIKALGLKVEKAPGAPGKREMLRAVSSLQ</sequence>
<evidence type="ECO:0000313" key="2">
    <source>
        <dbReference type="EMBL" id="RWY51100.1"/>
    </source>
</evidence>
<gene>
    <name evidence="2" type="ORF">EPL05_13615</name>
</gene>
<accession>A0A444MN42</accession>
<dbReference type="InterPro" id="IPR047785">
    <property type="entry name" value="tRNA_MNMC2"/>
</dbReference>
<keyword evidence="2" id="KW-0808">Transferase</keyword>
<evidence type="ECO:0000313" key="3">
    <source>
        <dbReference type="Proteomes" id="UP000286701"/>
    </source>
</evidence>
<dbReference type="Gene3D" id="3.40.50.150">
    <property type="entry name" value="Vaccinia Virus protein VP39"/>
    <property type="match status" value="1"/>
</dbReference>
<keyword evidence="2" id="KW-0489">Methyltransferase</keyword>
<dbReference type="InterPro" id="IPR029063">
    <property type="entry name" value="SAM-dependent_MTases_sf"/>
</dbReference>
<proteinExistence type="predicted"/>
<keyword evidence="3" id="KW-1185">Reference proteome</keyword>